<reference evidence="2" key="2">
    <citation type="submission" date="2020-09" db="EMBL/GenBank/DDBJ databases">
        <title>Reference genome assembly for Australian Ascochyta lentis isolate Al4.</title>
        <authorList>
            <person name="Lee R.C."/>
            <person name="Farfan-Caceres L.M."/>
            <person name="Debler J.W."/>
            <person name="Williams A.H."/>
            <person name="Henares B.M."/>
        </authorList>
    </citation>
    <scope>NUCLEOTIDE SEQUENCE</scope>
    <source>
        <strain evidence="2">Al4</strain>
    </source>
</reference>
<dbReference type="Pfam" id="PF10384">
    <property type="entry name" value="Scm3"/>
    <property type="match status" value="1"/>
</dbReference>
<reference evidence="2" key="1">
    <citation type="submission" date="2018-12" db="EMBL/GenBank/DDBJ databases">
        <authorList>
            <person name="Syme R.A."/>
            <person name="Farfan-Caceres L."/>
            <person name="Lichtenzveig J."/>
        </authorList>
    </citation>
    <scope>NUCLEOTIDE SEQUENCE</scope>
    <source>
        <strain evidence="2">Al4</strain>
    </source>
</reference>
<feature type="compositionally biased region" description="Basic residues" evidence="1">
    <location>
        <begin position="292"/>
        <end position="312"/>
    </location>
</feature>
<gene>
    <name evidence="2" type="ORF">EKO04_002376</name>
</gene>
<dbReference type="Proteomes" id="UP000651452">
    <property type="component" value="Unassembled WGS sequence"/>
</dbReference>
<dbReference type="InterPro" id="IPR018465">
    <property type="entry name" value="Scm3/HJURP"/>
</dbReference>
<evidence type="ECO:0000256" key="1">
    <source>
        <dbReference type="SAM" id="MobiDB-lite"/>
    </source>
</evidence>
<feature type="region of interest" description="Disordered" evidence="1">
    <location>
        <begin position="540"/>
        <end position="621"/>
    </location>
</feature>
<dbReference type="AlphaFoldDB" id="A0A8H7JAN9"/>
<sequence length="714" mass="79047">MEPPAKRLRILQSVDVDETNPDYLAAKQKQQQRFKGRLESLFAKYEGMHESMSDEIDFTTGKVVVDRGHLRRVQRQMERKEPTLLDSLLDPGLEQEDASEKEEEQAESDDELAPTQALKRKTDYGGHQLNVAQPADQLGAEPATSSLHPVPTETDQKNALQAPNTPGPATSLLQHVQFPQTPLGQQAQAAFYANLNQTIALAVQQAVAPLLSSVFQTTPSVQLAQAPVFPAPSPHIPASDNVRPATDPKWYFPPMSVAKQAQQISGQTSSPPVMTKPLPESTNRVEASSPLVRRRRSPQVHIKRNLTPKKRASPTIDPQLNSTSVRKNSLPASNNSNGSSLDVESATDKLPSTKPKASKESIRKYHFSEEDDVYISIKRDLHNLSWPRIKAGKEKWSMWPVTALSNRWRNHIKDRKLYLRDTSENGHTAQQSSSTPHEHEEQFFSSKEIPETSSASHHLPTPSSLGQNDNHVERAIVPSSSHFDDEELELLSLAGADVGQELPTSVDYEDDETCPTPDEILPSIEGAEFRNEDELQLEMLKTEESDAEEQVPQKVLPSTIPETQDSVVVASSPSQKRQTIQKQKPKPKPKPPRTYRAMSDSDSDLNLIGASDGPTPTTPRITIKHESLTPQASKFLCSSPAFKTPQAIPHLMSSGAKSTGKLNRRAYLKEIKQSWTKKTPGAKGSQSKRSSLNVQSTAQKRVWAEMGDSDDELA</sequence>
<organism evidence="2 3">
    <name type="scientific">Ascochyta lentis</name>
    <dbReference type="NCBI Taxonomy" id="205686"/>
    <lineage>
        <taxon>Eukaryota</taxon>
        <taxon>Fungi</taxon>
        <taxon>Dikarya</taxon>
        <taxon>Ascomycota</taxon>
        <taxon>Pezizomycotina</taxon>
        <taxon>Dothideomycetes</taxon>
        <taxon>Pleosporomycetidae</taxon>
        <taxon>Pleosporales</taxon>
        <taxon>Pleosporineae</taxon>
        <taxon>Didymellaceae</taxon>
        <taxon>Ascochyta</taxon>
    </lineage>
</organism>
<accession>A0A8H7JAN9</accession>
<proteinExistence type="predicted"/>
<evidence type="ECO:0000313" key="2">
    <source>
        <dbReference type="EMBL" id="KAF9699605.1"/>
    </source>
</evidence>
<feature type="region of interest" description="Disordered" evidence="1">
    <location>
        <begin position="74"/>
        <end position="114"/>
    </location>
</feature>
<feature type="compositionally biased region" description="Polar residues" evidence="1">
    <location>
        <begin position="451"/>
        <end position="469"/>
    </location>
</feature>
<dbReference type="InterPro" id="IPR009072">
    <property type="entry name" value="Histone-fold"/>
</dbReference>
<feature type="compositionally biased region" description="Polar residues" evidence="1">
    <location>
        <begin position="560"/>
        <end position="580"/>
    </location>
</feature>
<feature type="region of interest" description="Disordered" evidence="1">
    <location>
        <begin position="671"/>
        <end position="714"/>
    </location>
</feature>
<dbReference type="PANTHER" id="PTHR15992:SF5">
    <property type="entry name" value="HOLLIDAY JUNCTION RECOGNITION PROTEIN"/>
    <property type="match status" value="1"/>
</dbReference>
<feature type="compositionally biased region" description="Basic residues" evidence="1">
    <location>
        <begin position="583"/>
        <end position="593"/>
    </location>
</feature>
<feature type="region of interest" description="Disordered" evidence="1">
    <location>
        <begin position="420"/>
        <end position="469"/>
    </location>
</feature>
<feature type="compositionally biased region" description="Polar residues" evidence="1">
    <location>
        <begin position="684"/>
        <end position="699"/>
    </location>
</feature>
<dbReference type="Gene3D" id="1.10.20.10">
    <property type="entry name" value="Histone, subunit A"/>
    <property type="match status" value="1"/>
</dbReference>
<evidence type="ECO:0000313" key="3">
    <source>
        <dbReference type="Proteomes" id="UP000651452"/>
    </source>
</evidence>
<evidence type="ECO:0008006" key="4">
    <source>
        <dbReference type="Google" id="ProtNLM"/>
    </source>
</evidence>
<keyword evidence="3" id="KW-1185">Reference proteome</keyword>
<feature type="compositionally biased region" description="Polar residues" evidence="1">
    <location>
        <begin position="157"/>
        <end position="172"/>
    </location>
</feature>
<feature type="compositionally biased region" description="Polar residues" evidence="1">
    <location>
        <begin position="316"/>
        <end position="342"/>
    </location>
</feature>
<dbReference type="EMBL" id="RZGK01000004">
    <property type="protein sequence ID" value="KAF9699605.1"/>
    <property type="molecule type" value="Genomic_DNA"/>
</dbReference>
<dbReference type="GO" id="GO:0042393">
    <property type="term" value="F:histone binding"/>
    <property type="evidence" value="ECO:0007669"/>
    <property type="project" value="InterPro"/>
</dbReference>
<dbReference type="GO" id="GO:0046982">
    <property type="term" value="F:protein heterodimerization activity"/>
    <property type="evidence" value="ECO:0007669"/>
    <property type="project" value="InterPro"/>
</dbReference>
<name>A0A8H7JAN9_9PLEO</name>
<dbReference type="GO" id="GO:0005634">
    <property type="term" value="C:nucleus"/>
    <property type="evidence" value="ECO:0007669"/>
    <property type="project" value="InterPro"/>
</dbReference>
<feature type="compositionally biased region" description="Polar residues" evidence="1">
    <location>
        <begin position="425"/>
        <end position="435"/>
    </location>
</feature>
<feature type="compositionally biased region" description="Acidic residues" evidence="1">
    <location>
        <begin position="93"/>
        <end position="112"/>
    </location>
</feature>
<feature type="region of interest" description="Disordered" evidence="1">
    <location>
        <begin position="258"/>
        <end position="360"/>
    </location>
</feature>
<dbReference type="OrthoDB" id="2420608at2759"/>
<dbReference type="PANTHER" id="PTHR15992">
    <property type="entry name" value="HOLLIDAY JUNCTION RECOGNITION PROTEIN"/>
    <property type="match status" value="1"/>
</dbReference>
<feature type="compositionally biased region" description="Polar residues" evidence="1">
    <location>
        <begin position="259"/>
        <end position="272"/>
    </location>
</feature>
<comment type="caution">
    <text evidence="2">The sequence shown here is derived from an EMBL/GenBank/DDBJ whole genome shotgun (WGS) entry which is preliminary data.</text>
</comment>
<feature type="region of interest" description="Disordered" evidence="1">
    <location>
        <begin position="141"/>
        <end position="172"/>
    </location>
</feature>
<protein>
    <recommendedName>
        <fullName evidence="4">Myb-like domain-containing protein</fullName>
    </recommendedName>
</protein>